<keyword evidence="1 6" id="KW-0963">Cytoplasm</keyword>
<dbReference type="RefSeq" id="WP_161863148.1">
    <property type="nucleotide sequence ID" value="NZ_CP046620.1"/>
</dbReference>
<dbReference type="Pfam" id="PF02527">
    <property type="entry name" value="GidB"/>
    <property type="match status" value="1"/>
</dbReference>
<accession>A0A6P1T7N9</accession>
<evidence type="ECO:0000256" key="5">
    <source>
        <dbReference type="ARBA" id="ARBA00022691"/>
    </source>
</evidence>
<dbReference type="EC" id="2.1.1.170" evidence="6"/>
<comment type="subcellular location">
    <subcellularLocation>
        <location evidence="6">Cytoplasm</location>
    </subcellularLocation>
</comment>
<comment type="function">
    <text evidence="6">Specifically methylates the N7 position of guanine in position 527 of 16S rRNA.</text>
</comment>
<dbReference type="NCBIfam" id="TIGR00138">
    <property type="entry name" value="rsmG_gidB"/>
    <property type="match status" value="1"/>
</dbReference>
<evidence type="ECO:0000256" key="1">
    <source>
        <dbReference type="ARBA" id="ARBA00022490"/>
    </source>
</evidence>
<comment type="caution">
    <text evidence="6">Lacks conserved residue(s) required for the propagation of feature annotation.</text>
</comment>
<dbReference type="InterPro" id="IPR029063">
    <property type="entry name" value="SAM-dependent_MTases_sf"/>
</dbReference>
<comment type="similarity">
    <text evidence="6">Belongs to the methyltransferase superfamily. RNA methyltransferase RsmG family.</text>
</comment>
<evidence type="ECO:0000256" key="2">
    <source>
        <dbReference type="ARBA" id="ARBA00022552"/>
    </source>
</evidence>
<dbReference type="Proteomes" id="UP000464495">
    <property type="component" value="Chromosome"/>
</dbReference>
<keyword evidence="3 6" id="KW-0489">Methyltransferase</keyword>
<protein>
    <recommendedName>
        <fullName evidence="6">Ribosomal RNA small subunit methyltransferase G</fullName>
        <ecNumber evidence="6">2.1.1.170</ecNumber>
    </recommendedName>
    <alternativeName>
        <fullName evidence="6">16S rRNA 7-methylguanosine methyltransferase</fullName>
        <shortName evidence="6">16S rRNA m7G methyltransferase</shortName>
    </alternativeName>
</protein>
<keyword evidence="2 6" id="KW-0698">rRNA processing</keyword>
<evidence type="ECO:0000256" key="4">
    <source>
        <dbReference type="ARBA" id="ARBA00022679"/>
    </source>
</evidence>
<feature type="binding site" evidence="6">
    <location>
        <position position="67"/>
    </location>
    <ligand>
        <name>S-adenosyl-L-methionine</name>
        <dbReference type="ChEBI" id="CHEBI:59789"/>
    </ligand>
</feature>
<dbReference type="KEGG" id="amaq:GO499_16185"/>
<dbReference type="Gene3D" id="3.40.50.150">
    <property type="entry name" value="Vaccinia Virus protein VP39"/>
    <property type="match status" value="1"/>
</dbReference>
<feature type="binding site" evidence="6">
    <location>
        <position position="72"/>
    </location>
    <ligand>
        <name>S-adenosyl-L-methionine</name>
        <dbReference type="ChEBI" id="CHEBI:59789"/>
    </ligand>
</feature>
<feature type="binding site" evidence="6">
    <location>
        <position position="135"/>
    </location>
    <ligand>
        <name>S-adenosyl-L-methionine</name>
        <dbReference type="ChEBI" id="CHEBI:59789"/>
    </ligand>
</feature>
<dbReference type="PANTHER" id="PTHR31760">
    <property type="entry name" value="S-ADENOSYL-L-METHIONINE-DEPENDENT METHYLTRANSFERASES SUPERFAMILY PROTEIN"/>
    <property type="match status" value="1"/>
</dbReference>
<evidence type="ECO:0000256" key="3">
    <source>
        <dbReference type="ARBA" id="ARBA00022603"/>
    </source>
</evidence>
<comment type="catalytic activity">
    <reaction evidence="6">
        <text>guanosine(527) in 16S rRNA + S-adenosyl-L-methionine = N(7)-methylguanosine(527) in 16S rRNA + S-adenosyl-L-homocysteine</text>
        <dbReference type="Rhea" id="RHEA:42732"/>
        <dbReference type="Rhea" id="RHEA-COMP:10209"/>
        <dbReference type="Rhea" id="RHEA-COMP:10210"/>
        <dbReference type="ChEBI" id="CHEBI:57856"/>
        <dbReference type="ChEBI" id="CHEBI:59789"/>
        <dbReference type="ChEBI" id="CHEBI:74269"/>
        <dbReference type="ChEBI" id="CHEBI:74480"/>
        <dbReference type="EC" id="2.1.1.170"/>
    </reaction>
</comment>
<dbReference type="InterPro" id="IPR003682">
    <property type="entry name" value="rRNA_ssu_MeTfrase_G"/>
</dbReference>
<dbReference type="SUPFAM" id="SSF53335">
    <property type="entry name" value="S-adenosyl-L-methionine-dependent methyltransferases"/>
    <property type="match status" value="1"/>
</dbReference>
<evidence type="ECO:0000313" key="7">
    <source>
        <dbReference type="EMBL" id="QHQ36602.1"/>
    </source>
</evidence>
<feature type="binding site" evidence="6">
    <location>
        <begin position="121"/>
        <end position="122"/>
    </location>
    <ligand>
        <name>S-adenosyl-L-methionine</name>
        <dbReference type="ChEBI" id="CHEBI:59789"/>
    </ligand>
</feature>
<dbReference type="GO" id="GO:0005829">
    <property type="term" value="C:cytosol"/>
    <property type="evidence" value="ECO:0007669"/>
    <property type="project" value="TreeGrafter"/>
</dbReference>
<organism evidence="7 8">
    <name type="scientific">Algicella marina</name>
    <dbReference type="NCBI Taxonomy" id="2683284"/>
    <lineage>
        <taxon>Bacteria</taxon>
        <taxon>Pseudomonadati</taxon>
        <taxon>Pseudomonadota</taxon>
        <taxon>Alphaproteobacteria</taxon>
        <taxon>Rhodobacterales</taxon>
        <taxon>Paracoccaceae</taxon>
        <taxon>Algicella</taxon>
    </lineage>
</organism>
<reference evidence="7 8" key="1">
    <citation type="submission" date="2019-12" db="EMBL/GenBank/DDBJ databases">
        <title>Complete genome sequence of Algicella marina strain 9Alg 56(T) isolated from the red alga Tichocarpus crinitus.</title>
        <authorList>
            <person name="Kim S.-G."/>
            <person name="Nedashkovskaya O.I."/>
        </authorList>
    </citation>
    <scope>NUCLEOTIDE SEQUENCE [LARGE SCALE GENOMIC DNA]</scope>
    <source>
        <strain evidence="7 8">9Alg 56</strain>
    </source>
</reference>
<keyword evidence="5 6" id="KW-0949">S-adenosyl-L-methionine</keyword>
<sequence>MVSVQDVVSRETMDRLTEYVSILLKWNKSINLIGRATETDIWNRHIADSYQVFAHRPASPTLWLDMGAGGGLPGIVIALLAQELKNSLKTVLIESDQRKCVFLESAARALDLDVVVISQRIETADSIGADVVSARALAPLEKLLALAGRHRAEDCTFLFPKGVNHKAEIAGSVNLGHPQPDILLNPVNRESVILRYEFGSHASD</sequence>
<name>A0A6P1T7N9_9RHOB</name>
<proteinExistence type="inferred from homology"/>
<keyword evidence="8" id="KW-1185">Reference proteome</keyword>
<gene>
    <name evidence="6 7" type="primary">rsmG</name>
    <name evidence="7" type="ORF">GO499_16185</name>
</gene>
<evidence type="ECO:0000313" key="8">
    <source>
        <dbReference type="Proteomes" id="UP000464495"/>
    </source>
</evidence>
<keyword evidence="4 6" id="KW-0808">Transferase</keyword>
<dbReference type="EMBL" id="CP046620">
    <property type="protein sequence ID" value="QHQ36602.1"/>
    <property type="molecule type" value="Genomic_DNA"/>
</dbReference>
<dbReference type="GO" id="GO:0070043">
    <property type="term" value="F:rRNA (guanine-N7-)-methyltransferase activity"/>
    <property type="evidence" value="ECO:0007669"/>
    <property type="project" value="UniProtKB-UniRule"/>
</dbReference>
<dbReference type="PANTHER" id="PTHR31760:SF0">
    <property type="entry name" value="S-ADENOSYL-L-METHIONINE-DEPENDENT METHYLTRANSFERASES SUPERFAMILY PROTEIN"/>
    <property type="match status" value="1"/>
</dbReference>
<dbReference type="HAMAP" id="MF_00074">
    <property type="entry name" value="16SrRNA_methyltr_G"/>
    <property type="match status" value="1"/>
</dbReference>
<evidence type="ECO:0000256" key="6">
    <source>
        <dbReference type="HAMAP-Rule" id="MF_00074"/>
    </source>
</evidence>
<dbReference type="AlphaFoldDB" id="A0A6P1T7N9"/>